<keyword evidence="2" id="KW-1185">Reference proteome</keyword>
<sequence>MGYLRSQPRIRLSFILTFVKLNTKKEVLCSGGNDTFRNHSLHVSRDRTHQDCFSLIIFGSFEHSQRHPHSVTILDGPYIIAKQMSARVHRQTFDVAESEARGWKARDFFVNRYGLSVTYNQRLGRRPQTGIFGAMTMRGP</sequence>
<evidence type="ECO:0000313" key="2">
    <source>
        <dbReference type="Proteomes" id="UP000092154"/>
    </source>
</evidence>
<organism evidence="1 2">
    <name type="scientific">Rhizopogon vinicolor AM-OR11-026</name>
    <dbReference type="NCBI Taxonomy" id="1314800"/>
    <lineage>
        <taxon>Eukaryota</taxon>
        <taxon>Fungi</taxon>
        <taxon>Dikarya</taxon>
        <taxon>Basidiomycota</taxon>
        <taxon>Agaricomycotina</taxon>
        <taxon>Agaricomycetes</taxon>
        <taxon>Agaricomycetidae</taxon>
        <taxon>Boletales</taxon>
        <taxon>Suillineae</taxon>
        <taxon>Rhizopogonaceae</taxon>
        <taxon>Rhizopogon</taxon>
    </lineage>
</organism>
<proteinExistence type="predicted"/>
<dbReference type="Proteomes" id="UP000092154">
    <property type="component" value="Unassembled WGS sequence"/>
</dbReference>
<dbReference type="AlphaFoldDB" id="A0A1B7MIN8"/>
<name>A0A1B7MIN8_9AGAM</name>
<protein>
    <submittedName>
        <fullName evidence="1">Uncharacterized protein</fullName>
    </submittedName>
</protein>
<accession>A0A1B7MIN8</accession>
<evidence type="ECO:0000313" key="1">
    <source>
        <dbReference type="EMBL" id="OAX32465.1"/>
    </source>
</evidence>
<reference evidence="1 2" key="1">
    <citation type="submission" date="2016-06" db="EMBL/GenBank/DDBJ databases">
        <title>Comparative genomics of the ectomycorrhizal sister species Rhizopogon vinicolor and Rhizopogon vesiculosus (Basidiomycota: Boletales) reveals a divergence of the mating type B locus.</title>
        <authorList>
            <consortium name="DOE Joint Genome Institute"/>
            <person name="Mujic A.B."/>
            <person name="Kuo A."/>
            <person name="Tritt A."/>
            <person name="Lipzen A."/>
            <person name="Chen C."/>
            <person name="Johnson J."/>
            <person name="Sharma A."/>
            <person name="Barry K."/>
            <person name="Grigoriev I.V."/>
            <person name="Spatafora J.W."/>
        </authorList>
    </citation>
    <scope>NUCLEOTIDE SEQUENCE [LARGE SCALE GENOMIC DNA]</scope>
    <source>
        <strain evidence="1 2">AM-OR11-026</strain>
    </source>
</reference>
<gene>
    <name evidence="1" type="ORF">K503DRAFT_605530</name>
</gene>
<dbReference type="InParanoid" id="A0A1B7MIN8"/>
<dbReference type="EMBL" id="KV449001">
    <property type="protein sequence ID" value="OAX32465.1"/>
    <property type="molecule type" value="Genomic_DNA"/>
</dbReference>